<gene>
    <name evidence="9" type="ORF">GCM10008955_07430</name>
</gene>
<evidence type="ECO:0000259" key="8">
    <source>
        <dbReference type="Pfam" id="PF13473"/>
    </source>
</evidence>
<feature type="signal peptide" evidence="6">
    <location>
        <begin position="1"/>
        <end position="24"/>
    </location>
</feature>
<feature type="chain" id="PRO_5046500683" description="Plastocyanin" evidence="6">
    <location>
        <begin position="25"/>
        <end position="255"/>
    </location>
</feature>
<accession>A0ABQ2EQP1</accession>
<dbReference type="SUPFAM" id="SSF49329">
    <property type="entry name" value="Cu,Zn superoxide dismutase-like"/>
    <property type="match status" value="1"/>
</dbReference>
<dbReference type="SUPFAM" id="SSF49503">
    <property type="entry name" value="Cupredoxins"/>
    <property type="match status" value="1"/>
</dbReference>
<dbReference type="InterPro" id="IPR008972">
    <property type="entry name" value="Cupredoxin"/>
</dbReference>
<dbReference type="Proteomes" id="UP000647587">
    <property type="component" value="Unassembled WGS sequence"/>
</dbReference>
<dbReference type="InterPro" id="IPR052721">
    <property type="entry name" value="ET_Amicyanin"/>
</dbReference>
<evidence type="ECO:0000256" key="2">
    <source>
        <dbReference type="ARBA" id="ARBA00010457"/>
    </source>
</evidence>
<keyword evidence="10" id="KW-1185">Reference proteome</keyword>
<organism evidence="9 10">
    <name type="scientific">Deinococcus malanensis</name>
    <dbReference type="NCBI Taxonomy" id="1706855"/>
    <lineage>
        <taxon>Bacteria</taxon>
        <taxon>Thermotogati</taxon>
        <taxon>Deinococcota</taxon>
        <taxon>Deinococci</taxon>
        <taxon>Deinococcales</taxon>
        <taxon>Deinococcaceae</taxon>
        <taxon>Deinococcus</taxon>
    </lineage>
</organism>
<feature type="domain" description="CHRD" evidence="7">
    <location>
        <begin position="40"/>
        <end position="134"/>
    </location>
</feature>
<keyword evidence="4" id="KW-0574">Periplasm</keyword>
<evidence type="ECO:0000256" key="4">
    <source>
        <dbReference type="ARBA" id="ARBA00022764"/>
    </source>
</evidence>
<comment type="similarity">
    <text evidence="2">Belongs to the Cu-Zn superoxide dismutase family.</text>
</comment>
<reference evidence="10" key="1">
    <citation type="journal article" date="2019" name="Int. J. Syst. Evol. Microbiol.">
        <title>The Global Catalogue of Microorganisms (GCM) 10K type strain sequencing project: providing services to taxonomists for standard genome sequencing and annotation.</title>
        <authorList>
            <consortium name="The Broad Institute Genomics Platform"/>
            <consortium name="The Broad Institute Genome Sequencing Center for Infectious Disease"/>
            <person name="Wu L."/>
            <person name="Ma J."/>
        </authorList>
    </citation>
    <scope>NUCLEOTIDE SEQUENCE [LARGE SCALE GENOMIC DNA]</scope>
    <source>
        <strain evidence="10">JCM 30331</strain>
    </source>
</reference>
<evidence type="ECO:0000256" key="6">
    <source>
        <dbReference type="SAM" id="SignalP"/>
    </source>
</evidence>
<dbReference type="InterPro" id="IPR010895">
    <property type="entry name" value="CHRD"/>
</dbReference>
<name>A0ABQ2EQP1_9DEIO</name>
<dbReference type="Pfam" id="PF13473">
    <property type="entry name" value="Cupredoxin_1"/>
    <property type="match status" value="1"/>
</dbReference>
<evidence type="ECO:0000256" key="1">
    <source>
        <dbReference type="ARBA" id="ARBA00004418"/>
    </source>
</evidence>
<keyword evidence="6" id="KW-0732">Signal</keyword>
<dbReference type="PANTHER" id="PTHR36507:SF1">
    <property type="entry name" value="BLL1555 PROTEIN"/>
    <property type="match status" value="1"/>
</dbReference>
<feature type="domain" description="EfeO-type cupredoxin-like" evidence="8">
    <location>
        <begin position="162"/>
        <end position="253"/>
    </location>
</feature>
<dbReference type="EMBL" id="BMPP01000002">
    <property type="protein sequence ID" value="GGK16540.1"/>
    <property type="molecule type" value="Genomic_DNA"/>
</dbReference>
<evidence type="ECO:0000256" key="5">
    <source>
        <dbReference type="ARBA" id="ARBA00022982"/>
    </source>
</evidence>
<evidence type="ECO:0000313" key="9">
    <source>
        <dbReference type="EMBL" id="GGK16540.1"/>
    </source>
</evidence>
<dbReference type="InterPro" id="IPR036423">
    <property type="entry name" value="SOD-like_Cu/Zn_dom_sf"/>
</dbReference>
<evidence type="ECO:0000256" key="3">
    <source>
        <dbReference type="ARBA" id="ARBA00022448"/>
    </source>
</evidence>
<dbReference type="InterPro" id="IPR028096">
    <property type="entry name" value="EfeO_Cupredoxin"/>
</dbReference>
<evidence type="ECO:0000259" key="7">
    <source>
        <dbReference type="Pfam" id="PF07452"/>
    </source>
</evidence>
<keyword evidence="3" id="KW-0813">Transport</keyword>
<sequence>MPRGKLILRSLAGGTLLLGIGAAATVPTQVHMFKHTAERTDPKAGGRAVVRSAGTNMLETTLTLSGLTPRKAYAAHYHALGPQASADPCMTNGPVTLGFPPFTASATGRATVKVTAEASKVASNAGAYINVHAASDLKVVPLCAAVRRTPPAARSSAVTPAAVTPAPATPTAAVNVAIGDHVFQPRVITVKAGTTVTWKHQGAALHNVISLTTPSLRSDDLKKGESYSYTFSKAGTYEYYCSYHEGMNGTIIVTD</sequence>
<dbReference type="PANTHER" id="PTHR36507">
    <property type="entry name" value="BLL1555 PROTEIN"/>
    <property type="match status" value="1"/>
</dbReference>
<keyword evidence="5" id="KW-0249">Electron transport</keyword>
<protein>
    <recommendedName>
        <fullName evidence="11">Plastocyanin</fullName>
    </recommendedName>
</protein>
<dbReference type="InterPro" id="IPR002386">
    <property type="entry name" value="Amicyanin/Pseudoazurin"/>
</dbReference>
<dbReference type="RefSeq" id="WP_189004667.1">
    <property type="nucleotide sequence ID" value="NZ_BMPP01000002.1"/>
</dbReference>
<dbReference type="PRINTS" id="PR00155">
    <property type="entry name" value="AMICYANIN"/>
</dbReference>
<evidence type="ECO:0000313" key="10">
    <source>
        <dbReference type="Proteomes" id="UP000647587"/>
    </source>
</evidence>
<dbReference type="Pfam" id="PF07452">
    <property type="entry name" value="CHRD"/>
    <property type="match status" value="1"/>
</dbReference>
<comment type="caution">
    <text evidence="9">The sequence shown here is derived from an EMBL/GenBank/DDBJ whole genome shotgun (WGS) entry which is preliminary data.</text>
</comment>
<proteinExistence type="inferred from homology"/>
<comment type="subcellular location">
    <subcellularLocation>
        <location evidence="1">Periplasm</location>
    </subcellularLocation>
</comment>
<evidence type="ECO:0008006" key="11">
    <source>
        <dbReference type="Google" id="ProtNLM"/>
    </source>
</evidence>
<dbReference type="Gene3D" id="2.60.40.420">
    <property type="entry name" value="Cupredoxins - blue copper proteins"/>
    <property type="match status" value="1"/>
</dbReference>